<evidence type="ECO:0008006" key="3">
    <source>
        <dbReference type="Google" id="ProtNLM"/>
    </source>
</evidence>
<proteinExistence type="predicted"/>
<gene>
    <name evidence="1" type="ORF">QQ91_0018895</name>
</gene>
<sequence length="275" mass="32310">MSLRVINGASTEAYRATQYFVRRATPPSLYYKLRTFCRQYPSLFLPFSSWRWRRWRRKYVPENTHYEPAAPFPLSKNTEIVIEGFPRTANTFAHIAFKLAQDEYINIGHHTHAAAQVIAAVRRRVPTIVLIRDPEEAIISYIVGEFDPKITMRQVLQDYIAFYKPILPHRNEFVLAPFRKVVTSYGEIIGKVNNKYGTCFNEFKHTEKNIKQCFDLIDQGFEKSFGSIKENVISRPSDSRHIDRNLLEKEFRSDKLSRLRDEAYNLYNTLMQSIN</sequence>
<keyword evidence="2" id="KW-1185">Reference proteome</keyword>
<comment type="caution">
    <text evidence="1">The sequence shown here is derived from an EMBL/GenBank/DDBJ whole genome shotgun (WGS) entry which is preliminary data.</text>
</comment>
<dbReference type="AlphaFoldDB" id="A0ABD4T7Y8"/>
<evidence type="ECO:0000313" key="2">
    <source>
        <dbReference type="Proteomes" id="UP000031561"/>
    </source>
</evidence>
<accession>A0ABD4T7Y8</accession>
<name>A0ABD4T7Y8_9CYAN</name>
<reference evidence="1 2" key="1">
    <citation type="journal article" date="2015" name="Genome Announc.">
        <title>Draft Genome Sequence of Filamentous Marine Cyanobacterium Lyngbya confervoides Strain BDU141951.</title>
        <authorList>
            <person name="Chandrababunaidu M.M."/>
            <person name="Sen D."/>
            <person name="Tripathy S."/>
        </authorList>
    </citation>
    <scope>NUCLEOTIDE SEQUENCE [LARGE SCALE GENOMIC DNA]</scope>
    <source>
        <strain evidence="1 2">BDU141951</strain>
    </source>
</reference>
<dbReference type="EMBL" id="JTHE03000106">
    <property type="protein sequence ID" value="MCM1984894.1"/>
    <property type="molecule type" value="Genomic_DNA"/>
</dbReference>
<dbReference type="RefSeq" id="WP_166277374.1">
    <property type="nucleotide sequence ID" value="NZ_JTHE03000106.1"/>
</dbReference>
<dbReference type="Proteomes" id="UP000031561">
    <property type="component" value="Unassembled WGS sequence"/>
</dbReference>
<organism evidence="1 2">
    <name type="scientific">Lyngbya confervoides BDU141951</name>
    <dbReference type="NCBI Taxonomy" id="1574623"/>
    <lineage>
        <taxon>Bacteria</taxon>
        <taxon>Bacillati</taxon>
        <taxon>Cyanobacteriota</taxon>
        <taxon>Cyanophyceae</taxon>
        <taxon>Oscillatoriophycideae</taxon>
        <taxon>Oscillatoriales</taxon>
        <taxon>Microcoleaceae</taxon>
        <taxon>Lyngbya</taxon>
    </lineage>
</organism>
<protein>
    <recommendedName>
        <fullName evidence="3">Sulfotransferase domain-containing protein</fullName>
    </recommendedName>
</protein>
<evidence type="ECO:0000313" key="1">
    <source>
        <dbReference type="EMBL" id="MCM1984894.1"/>
    </source>
</evidence>